<dbReference type="GO" id="GO:0016020">
    <property type="term" value="C:membrane"/>
    <property type="evidence" value="ECO:0007669"/>
    <property type="project" value="UniProtKB-SubCell"/>
</dbReference>
<feature type="domain" description="Bacterial sugar transferase" evidence="10">
    <location>
        <begin position="335"/>
        <end position="523"/>
    </location>
</feature>
<keyword evidence="5 9" id="KW-1133">Transmembrane helix</keyword>
<dbReference type="NCBIfam" id="TIGR03025">
    <property type="entry name" value="EPS_sugtrans"/>
    <property type="match status" value="1"/>
</dbReference>
<feature type="transmembrane region" description="Helical" evidence="9">
    <location>
        <begin position="340"/>
        <end position="361"/>
    </location>
</feature>
<dbReference type="InterPro" id="IPR036291">
    <property type="entry name" value="NAD(P)-bd_dom_sf"/>
</dbReference>
<evidence type="ECO:0000256" key="8">
    <source>
        <dbReference type="SAM" id="MobiDB-lite"/>
    </source>
</evidence>
<protein>
    <submittedName>
        <fullName evidence="11">Bacterial sugar transferase</fullName>
    </submittedName>
</protein>
<dbReference type="InterPro" id="IPR017473">
    <property type="entry name" value="Undecaprenyl-P_gluc_Ptfrase"/>
</dbReference>
<evidence type="ECO:0000256" key="1">
    <source>
        <dbReference type="ARBA" id="ARBA00004141"/>
    </source>
</evidence>
<keyword evidence="4 9" id="KW-0812">Transmembrane</keyword>
<dbReference type="EMBL" id="CP002568">
    <property type="protein sequence ID" value="ADZ70359.1"/>
    <property type="molecule type" value="Genomic_DNA"/>
</dbReference>
<feature type="transmembrane region" description="Helical" evidence="9">
    <location>
        <begin position="136"/>
        <end position="155"/>
    </location>
</feature>
<evidence type="ECO:0000256" key="4">
    <source>
        <dbReference type="ARBA" id="ARBA00022692"/>
    </source>
</evidence>
<evidence type="ECO:0000256" key="6">
    <source>
        <dbReference type="ARBA" id="ARBA00023136"/>
    </source>
</evidence>
<evidence type="ECO:0000256" key="5">
    <source>
        <dbReference type="ARBA" id="ARBA00022989"/>
    </source>
</evidence>
<accession>F2IWN4</accession>
<dbReference type="InterPro" id="IPR003362">
    <property type="entry name" value="Bact_transf"/>
</dbReference>
<reference evidence="11 12" key="1">
    <citation type="journal article" date="2011" name="J. Bacteriol.">
        <title>Complete genome sequence of Polymorphum gilvum SL003B-26A1T, a crude oil-degrading bacterium from oil-polluted saline soil.</title>
        <authorList>
            <person name="Li S.G."/>
            <person name="Tang Y.Q."/>
            <person name="Nie Y."/>
            <person name="Cai M."/>
            <person name="Wu X.L."/>
        </authorList>
    </citation>
    <scope>NUCLEOTIDE SEQUENCE [LARGE SCALE GENOMIC DNA]</scope>
    <source>
        <strain evidence="12">LMG 25793 / CGMCC 1.9160 / SL003B-26A1</strain>
    </source>
</reference>
<keyword evidence="7" id="KW-0270">Exopolysaccharide synthesis</keyword>
<feature type="compositionally biased region" description="Basic and acidic residues" evidence="8">
    <location>
        <begin position="26"/>
        <end position="35"/>
    </location>
</feature>
<dbReference type="NCBIfam" id="TIGR03023">
    <property type="entry name" value="WcaJ_sugtrans"/>
    <property type="match status" value="1"/>
</dbReference>
<gene>
    <name evidence="11" type="ordered locus">SL003B_1933</name>
</gene>
<organism evidence="11 12">
    <name type="scientific">Polymorphum gilvum (strain LMG 25793 / CGMCC 1.9160 / SL003B-26A1)</name>
    <dbReference type="NCBI Taxonomy" id="991905"/>
    <lineage>
        <taxon>Bacteria</taxon>
        <taxon>Pseudomonadati</taxon>
        <taxon>Pseudomonadota</taxon>
        <taxon>Alphaproteobacteria</taxon>
        <taxon>Rhodobacterales</taxon>
        <taxon>Paracoccaceae</taxon>
        <taxon>Polymorphum</taxon>
    </lineage>
</organism>
<dbReference type="KEGG" id="pgv:SL003B_1933"/>
<keyword evidence="6 9" id="KW-0472">Membrane</keyword>
<sequence length="529" mass="57835">MATLAQSSISPAPPPEAEDAASLRRRLAEELRRGTEGPGASSGAPKADLSPEATAIADSLRTDGVSLPVLEGSVRLIDGALVLATGLAALAATVGLDGLSPLSGGLLAASVLFALAFFQAFDCYQVSVMRAVFAQVGRIASGWTLVFAMVAIALVTTPLGESIASPWLGLWYAGGLVTLAAARLLVSRRIRTWMAQGRLERRAVIVGGGSAAADLIHELESQPDNDIRICGIFDDRASDRSPPVVAGYPKLGNIDALVEFARLARIDMLIVCIPVRAEQRVLELLRKLWVLPIDIRLSAHTDKLRFRSRASSFIGTVPFIDVVEKPITNWDMVAKRVFDIVFASAALVALSPVMLATALAIKLDSRGPVLFRQKRYGFNNEIIEVLKFRSMYHEMADPDAKRVVTKGDPRVTRVGRFIRRASIDELPQLFNVLSGELSLVGPRPHAVNAHTDNKTWDEVVYGYYARHKVKPGVTGWAQINGWRGEVDTPEKIQKRVECDLYYIENWSIPFDLYILVMTPIRLLNTENAY</sequence>
<feature type="transmembrane region" description="Helical" evidence="9">
    <location>
        <begin position="167"/>
        <end position="186"/>
    </location>
</feature>
<evidence type="ECO:0000256" key="3">
    <source>
        <dbReference type="ARBA" id="ARBA00022679"/>
    </source>
</evidence>
<evidence type="ECO:0000256" key="9">
    <source>
        <dbReference type="SAM" id="Phobius"/>
    </source>
</evidence>
<dbReference type="Pfam" id="PF13727">
    <property type="entry name" value="CoA_binding_3"/>
    <property type="match status" value="1"/>
</dbReference>
<dbReference type="OrthoDB" id="9808602at2"/>
<name>F2IWN4_POLGS</name>
<evidence type="ECO:0000259" key="10">
    <source>
        <dbReference type="Pfam" id="PF02397"/>
    </source>
</evidence>
<dbReference type="eggNOG" id="COG2148">
    <property type="taxonomic scope" value="Bacteria"/>
</dbReference>
<dbReference type="PANTHER" id="PTHR30576:SF0">
    <property type="entry name" value="UNDECAPRENYL-PHOSPHATE N-ACETYLGALACTOSAMINYL 1-PHOSPHATE TRANSFERASE-RELATED"/>
    <property type="match status" value="1"/>
</dbReference>
<comment type="similarity">
    <text evidence="2">Belongs to the bacterial sugar transferase family.</text>
</comment>
<evidence type="ECO:0000256" key="7">
    <source>
        <dbReference type="ARBA" id="ARBA00023169"/>
    </source>
</evidence>
<dbReference type="GO" id="GO:0016780">
    <property type="term" value="F:phosphotransferase activity, for other substituted phosphate groups"/>
    <property type="evidence" value="ECO:0007669"/>
    <property type="project" value="TreeGrafter"/>
</dbReference>
<keyword evidence="12" id="KW-1185">Reference proteome</keyword>
<evidence type="ECO:0000256" key="2">
    <source>
        <dbReference type="ARBA" id="ARBA00006464"/>
    </source>
</evidence>
<dbReference type="Pfam" id="PF02397">
    <property type="entry name" value="Bac_transf"/>
    <property type="match status" value="1"/>
</dbReference>
<dbReference type="AlphaFoldDB" id="F2IWN4"/>
<feature type="transmembrane region" description="Helical" evidence="9">
    <location>
        <begin position="102"/>
        <end position="124"/>
    </location>
</feature>
<dbReference type="Gene3D" id="3.40.50.720">
    <property type="entry name" value="NAD(P)-binding Rossmann-like Domain"/>
    <property type="match status" value="1"/>
</dbReference>
<dbReference type="PANTHER" id="PTHR30576">
    <property type="entry name" value="COLANIC BIOSYNTHESIS UDP-GLUCOSE LIPID CARRIER TRANSFERASE"/>
    <property type="match status" value="1"/>
</dbReference>
<evidence type="ECO:0000313" key="11">
    <source>
        <dbReference type="EMBL" id="ADZ70359.1"/>
    </source>
</evidence>
<feature type="transmembrane region" description="Helical" evidence="9">
    <location>
        <begin position="76"/>
        <end position="96"/>
    </location>
</feature>
<feature type="region of interest" description="Disordered" evidence="8">
    <location>
        <begin position="1"/>
        <end position="50"/>
    </location>
</feature>
<dbReference type="GO" id="GO:0000271">
    <property type="term" value="P:polysaccharide biosynthetic process"/>
    <property type="evidence" value="ECO:0007669"/>
    <property type="project" value="UniProtKB-KW"/>
</dbReference>
<dbReference type="SUPFAM" id="SSF51735">
    <property type="entry name" value="NAD(P)-binding Rossmann-fold domains"/>
    <property type="match status" value="1"/>
</dbReference>
<dbReference type="InterPro" id="IPR017475">
    <property type="entry name" value="EPS_sugar_tfrase"/>
</dbReference>
<keyword evidence="3 11" id="KW-0808">Transferase</keyword>
<dbReference type="eggNOG" id="COG1086">
    <property type="taxonomic scope" value="Bacteria"/>
</dbReference>
<dbReference type="Proteomes" id="UP000008130">
    <property type="component" value="Chromosome"/>
</dbReference>
<proteinExistence type="inferred from homology"/>
<evidence type="ECO:0000313" key="12">
    <source>
        <dbReference type="Proteomes" id="UP000008130"/>
    </source>
</evidence>
<comment type="subcellular location">
    <subcellularLocation>
        <location evidence="1">Membrane</location>
        <topology evidence="1">Multi-pass membrane protein</topology>
    </subcellularLocation>
</comment>
<dbReference type="PATRIC" id="fig|991905.3.peg.1982"/>
<dbReference type="HOGENOM" id="CLU_024920_0_1_5"/>
<dbReference type="STRING" id="991905.SL003B_1933"/>
<dbReference type="RefSeq" id="WP_013652677.1">
    <property type="nucleotide sequence ID" value="NC_015259.1"/>
</dbReference>